<comment type="caution">
    <text evidence="2">The sequence shown here is derived from an EMBL/GenBank/DDBJ whole genome shotgun (WGS) entry which is preliminary data.</text>
</comment>
<evidence type="ECO:0000256" key="1">
    <source>
        <dbReference type="SAM" id="MobiDB-lite"/>
    </source>
</evidence>
<name>A0ABN7XEN1_GIGMA</name>
<proteinExistence type="predicted"/>
<keyword evidence="3" id="KW-1185">Reference proteome</keyword>
<evidence type="ECO:0000313" key="2">
    <source>
        <dbReference type="EMBL" id="CAG8852868.1"/>
    </source>
</evidence>
<feature type="non-terminal residue" evidence="2">
    <location>
        <position position="1"/>
    </location>
</feature>
<evidence type="ECO:0000313" key="3">
    <source>
        <dbReference type="Proteomes" id="UP000789901"/>
    </source>
</evidence>
<dbReference type="Proteomes" id="UP000789901">
    <property type="component" value="Unassembled WGS sequence"/>
</dbReference>
<sequence>ESLQKEQEALFQKKMANIEEAKRRAEENLANQIKKNERKTEKISPNCSGRPRRKTKN</sequence>
<organism evidence="2 3">
    <name type="scientific">Gigaspora margarita</name>
    <dbReference type="NCBI Taxonomy" id="4874"/>
    <lineage>
        <taxon>Eukaryota</taxon>
        <taxon>Fungi</taxon>
        <taxon>Fungi incertae sedis</taxon>
        <taxon>Mucoromycota</taxon>
        <taxon>Glomeromycotina</taxon>
        <taxon>Glomeromycetes</taxon>
        <taxon>Diversisporales</taxon>
        <taxon>Gigasporaceae</taxon>
        <taxon>Gigaspora</taxon>
    </lineage>
</organism>
<reference evidence="2 3" key="1">
    <citation type="submission" date="2021-06" db="EMBL/GenBank/DDBJ databases">
        <authorList>
            <person name="Kallberg Y."/>
            <person name="Tangrot J."/>
            <person name="Rosling A."/>
        </authorList>
    </citation>
    <scope>NUCLEOTIDE SEQUENCE [LARGE SCALE GENOMIC DNA]</scope>
    <source>
        <strain evidence="2 3">120-4 pot B 10/14</strain>
    </source>
</reference>
<gene>
    <name evidence="2" type="ORF">GMARGA_LOCUS41689</name>
</gene>
<protein>
    <submittedName>
        <fullName evidence="2">26187_t:CDS:1</fullName>
    </submittedName>
</protein>
<feature type="region of interest" description="Disordered" evidence="1">
    <location>
        <begin position="29"/>
        <end position="57"/>
    </location>
</feature>
<dbReference type="EMBL" id="CAJVQB010117061">
    <property type="protein sequence ID" value="CAG8852868.1"/>
    <property type="molecule type" value="Genomic_DNA"/>
</dbReference>
<accession>A0ABN7XEN1</accession>